<proteinExistence type="predicted"/>
<feature type="chain" id="PRO_5047420105" description="YqgU-like 6-bladed beta-propeller domain-containing protein" evidence="1">
    <location>
        <begin position="19"/>
        <end position="372"/>
    </location>
</feature>
<feature type="signal peptide" evidence="1">
    <location>
        <begin position="1"/>
        <end position="18"/>
    </location>
</feature>
<dbReference type="EMBL" id="JBHLUX010000094">
    <property type="protein sequence ID" value="MFC0473537.1"/>
    <property type="molecule type" value="Genomic_DNA"/>
</dbReference>
<dbReference type="Pfam" id="PF21101">
    <property type="entry name" value="YqgU"/>
    <property type="match status" value="1"/>
</dbReference>
<dbReference type="SUPFAM" id="SSF82171">
    <property type="entry name" value="DPP6 N-terminal domain-like"/>
    <property type="match status" value="1"/>
</dbReference>
<evidence type="ECO:0000313" key="3">
    <source>
        <dbReference type="EMBL" id="MFC0473537.1"/>
    </source>
</evidence>
<evidence type="ECO:0000313" key="4">
    <source>
        <dbReference type="Proteomes" id="UP001589838"/>
    </source>
</evidence>
<keyword evidence="4" id="KW-1185">Reference proteome</keyword>
<gene>
    <name evidence="3" type="ORF">ACFFHM_24275</name>
</gene>
<sequence>MKHLIVIILVLFTVSACSQTSNLIQLAPKSLNEMPVKRNVPYSFFTGSVITPIQNKLPVLEVMSWYDEDTILFLQEGNEMFSLHTHDLFSGETSVFFKEDGWILDVSANADYSLFAVQYLSVDARAHLKIVNDLGEIVWTIKDYGDEYTIYWNPYDKQTFVMVAYLPDWKFETYTGNVEQKTITDMGLSHSYFQWISESKVGYLKWEELEPNYQAPLYEIDIESGETKRWKDAVIAFMSFPDGLSLSVTVDSIYDLYSVYRFYDEQQLYRKIEMPILNTYSEQWWIPYYSYDDNNGIFYYLRPKYSGDYFSYEDGYELIAYNVQDDSEEKLISLEKHVPISISPTGSSILIGERFEYVYDLQEGTLVQMWIE</sequence>
<feature type="domain" description="YqgU-like 6-bladed beta-propeller" evidence="2">
    <location>
        <begin position="88"/>
        <end position="352"/>
    </location>
</feature>
<evidence type="ECO:0000256" key="1">
    <source>
        <dbReference type="SAM" id="SignalP"/>
    </source>
</evidence>
<keyword evidence="1" id="KW-0732">Signal</keyword>
<comment type="caution">
    <text evidence="3">The sequence shown here is derived from an EMBL/GenBank/DDBJ whole genome shotgun (WGS) entry which is preliminary data.</text>
</comment>
<dbReference type="InterPro" id="IPR048421">
    <property type="entry name" value="YqgU_beta-prop"/>
</dbReference>
<reference evidence="3 4" key="1">
    <citation type="submission" date="2024-09" db="EMBL/GenBank/DDBJ databases">
        <authorList>
            <person name="Sun Q."/>
            <person name="Mori K."/>
        </authorList>
    </citation>
    <scope>NUCLEOTIDE SEQUENCE [LARGE SCALE GENOMIC DNA]</scope>
    <source>
        <strain evidence="3 4">NCAIM B.02610</strain>
    </source>
</reference>
<protein>
    <recommendedName>
        <fullName evidence="2">YqgU-like 6-bladed beta-propeller domain-containing protein</fullName>
    </recommendedName>
</protein>
<dbReference type="Proteomes" id="UP001589838">
    <property type="component" value="Unassembled WGS sequence"/>
</dbReference>
<dbReference type="PROSITE" id="PS51257">
    <property type="entry name" value="PROKAR_LIPOPROTEIN"/>
    <property type="match status" value="1"/>
</dbReference>
<dbReference type="RefSeq" id="WP_335963752.1">
    <property type="nucleotide sequence ID" value="NZ_JAXBLX010000061.1"/>
</dbReference>
<organism evidence="3 4">
    <name type="scientific">Halalkalibacter kiskunsagensis</name>
    <dbReference type="NCBI Taxonomy" id="1548599"/>
    <lineage>
        <taxon>Bacteria</taxon>
        <taxon>Bacillati</taxon>
        <taxon>Bacillota</taxon>
        <taxon>Bacilli</taxon>
        <taxon>Bacillales</taxon>
        <taxon>Bacillaceae</taxon>
        <taxon>Halalkalibacter</taxon>
    </lineage>
</organism>
<name>A0ABV6KKN4_9BACI</name>
<accession>A0ABV6KKN4</accession>
<evidence type="ECO:0000259" key="2">
    <source>
        <dbReference type="Pfam" id="PF21101"/>
    </source>
</evidence>